<dbReference type="PROSITE" id="PS50105">
    <property type="entry name" value="SAM_DOMAIN"/>
    <property type="match status" value="1"/>
</dbReference>
<feature type="region of interest" description="Disordered" evidence="1">
    <location>
        <begin position="104"/>
        <end position="137"/>
    </location>
</feature>
<evidence type="ECO:0000313" key="3">
    <source>
        <dbReference type="EMBL" id="OLY83200.1"/>
    </source>
</evidence>
<protein>
    <submittedName>
        <fullName evidence="3">Protein pob1</fullName>
    </submittedName>
</protein>
<dbReference type="InterPro" id="IPR001660">
    <property type="entry name" value="SAM"/>
</dbReference>
<feature type="compositionally biased region" description="Polar residues" evidence="1">
    <location>
        <begin position="105"/>
        <end position="122"/>
    </location>
</feature>
<feature type="non-terminal residue" evidence="3">
    <location>
        <position position="137"/>
    </location>
</feature>
<feature type="region of interest" description="Disordered" evidence="1">
    <location>
        <begin position="1"/>
        <end position="27"/>
    </location>
</feature>
<comment type="caution">
    <text evidence="3">The sequence shown here is derived from an EMBL/GenBank/DDBJ whole genome shotgun (WGS) entry which is preliminary data.</text>
</comment>
<proteinExistence type="predicted"/>
<sequence length="137" mass="15518">MTTENDPQKSQMVLRDLSMPPSSKDPRDWSVDDVCAWLMSSPYLSDLVPTIKAHSLDGHILINYISNAVLREELGVLAFGKRVRFLEALEALKYSIELSNPLVRTESSNYQSPESRRTSIVQLDTDMPDYDPNTNET</sequence>
<dbReference type="SUPFAM" id="SSF47769">
    <property type="entry name" value="SAM/Pointed domain"/>
    <property type="match status" value="1"/>
</dbReference>
<accession>A0A1R0H259</accession>
<gene>
    <name evidence="3" type="ORF">AYI68_g2666</name>
</gene>
<dbReference type="SMART" id="SM00454">
    <property type="entry name" value="SAM"/>
    <property type="match status" value="1"/>
</dbReference>
<dbReference type="InterPro" id="IPR013761">
    <property type="entry name" value="SAM/pointed_sf"/>
</dbReference>
<dbReference type="Pfam" id="PF07647">
    <property type="entry name" value="SAM_2"/>
    <property type="match status" value="1"/>
</dbReference>
<organism evidence="3 4">
    <name type="scientific">Smittium mucronatum</name>
    <dbReference type="NCBI Taxonomy" id="133383"/>
    <lineage>
        <taxon>Eukaryota</taxon>
        <taxon>Fungi</taxon>
        <taxon>Fungi incertae sedis</taxon>
        <taxon>Zoopagomycota</taxon>
        <taxon>Kickxellomycotina</taxon>
        <taxon>Harpellomycetes</taxon>
        <taxon>Harpellales</taxon>
        <taxon>Legeriomycetaceae</taxon>
        <taxon>Smittium</taxon>
    </lineage>
</organism>
<dbReference type="STRING" id="133383.A0A1R0H259"/>
<dbReference type="AlphaFoldDB" id="A0A1R0H259"/>
<evidence type="ECO:0000259" key="2">
    <source>
        <dbReference type="PROSITE" id="PS50105"/>
    </source>
</evidence>
<dbReference type="EMBL" id="LSSL01001013">
    <property type="protein sequence ID" value="OLY83200.1"/>
    <property type="molecule type" value="Genomic_DNA"/>
</dbReference>
<reference evidence="3 4" key="1">
    <citation type="journal article" date="2016" name="Mol. Biol. Evol.">
        <title>Genome-Wide Survey of Gut Fungi (Harpellales) Reveals the First Horizontally Transferred Ubiquitin Gene from a Mosquito Host.</title>
        <authorList>
            <person name="Wang Y."/>
            <person name="White M.M."/>
            <person name="Kvist S."/>
            <person name="Moncalvo J.M."/>
        </authorList>
    </citation>
    <scope>NUCLEOTIDE SEQUENCE [LARGE SCALE GENOMIC DNA]</scope>
    <source>
        <strain evidence="3 4">ALG-7-W6</strain>
    </source>
</reference>
<name>A0A1R0H259_9FUNG</name>
<feature type="compositionally biased region" description="Polar residues" evidence="1">
    <location>
        <begin position="1"/>
        <end position="11"/>
    </location>
</feature>
<dbReference type="Proteomes" id="UP000187455">
    <property type="component" value="Unassembled WGS sequence"/>
</dbReference>
<evidence type="ECO:0000313" key="4">
    <source>
        <dbReference type="Proteomes" id="UP000187455"/>
    </source>
</evidence>
<keyword evidence="4" id="KW-1185">Reference proteome</keyword>
<evidence type="ECO:0000256" key="1">
    <source>
        <dbReference type="SAM" id="MobiDB-lite"/>
    </source>
</evidence>
<dbReference type="Gene3D" id="1.10.150.50">
    <property type="entry name" value="Transcription Factor, Ets-1"/>
    <property type="match status" value="1"/>
</dbReference>
<dbReference type="OrthoDB" id="73680at2759"/>
<feature type="domain" description="SAM" evidence="2">
    <location>
        <begin position="29"/>
        <end position="95"/>
    </location>
</feature>